<name>A0A200R7L4_MACCD</name>
<feature type="compositionally biased region" description="Polar residues" evidence="1">
    <location>
        <begin position="137"/>
        <end position="148"/>
    </location>
</feature>
<dbReference type="InParanoid" id="A0A200R7L4"/>
<proteinExistence type="predicted"/>
<sequence length="256" mass="29360">MGKGKYKFWVLAAILLLSFCSIFTATVTLKWSSSTGTTLNSFSSNHSPFLDDLDVLEIEEREKVVKHMWEVYTHSHRIRLPKFWKEAFEAAYEDLISDDPDLRQSAISEIAKMSIRRSIIDLDDDAPDNPHHHHHPLQSTTNSQGTNKSRIEEAKGIKKNKTFHHDFNLDWLCYLSKSYVLMEPRNEKLSINLATEVDSVNVGTVLDEKIINMVFSFSLSLHRHQQPPPPPQSPPWTSLKHEFAESYDCFGSSQMG</sequence>
<accession>A0A200R7L4</accession>
<dbReference type="OrthoDB" id="2020737at2759"/>
<dbReference type="PANTHER" id="PTHR34358:SF2">
    <property type="entry name" value="OS03G0411600 PROTEIN"/>
    <property type="match status" value="1"/>
</dbReference>
<reference evidence="2 3" key="1">
    <citation type="journal article" date="2017" name="Mol. Plant">
        <title>The Genome of Medicinal Plant Macleaya cordata Provides New Insights into Benzylisoquinoline Alkaloids Metabolism.</title>
        <authorList>
            <person name="Liu X."/>
            <person name="Liu Y."/>
            <person name="Huang P."/>
            <person name="Ma Y."/>
            <person name="Qing Z."/>
            <person name="Tang Q."/>
            <person name="Cao H."/>
            <person name="Cheng P."/>
            <person name="Zheng Y."/>
            <person name="Yuan Z."/>
            <person name="Zhou Y."/>
            <person name="Liu J."/>
            <person name="Tang Z."/>
            <person name="Zhuo Y."/>
            <person name="Zhang Y."/>
            <person name="Yu L."/>
            <person name="Huang J."/>
            <person name="Yang P."/>
            <person name="Peng Q."/>
            <person name="Zhang J."/>
            <person name="Jiang W."/>
            <person name="Zhang Z."/>
            <person name="Lin K."/>
            <person name="Ro D.K."/>
            <person name="Chen X."/>
            <person name="Xiong X."/>
            <person name="Shang Y."/>
            <person name="Huang S."/>
            <person name="Zeng J."/>
        </authorList>
    </citation>
    <scope>NUCLEOTIDE SEQUENCE [LARGE SCALE GENOMIC DNA]</scope>
    <source>
        <strain evidence="3">cv. BLH2017</strain>
        <tissue evidence="2">Root</tissue>
    </source>
</reference>
<dbReference type="InterPro" id="IPR010608">
    <property type="entry name" value="DUF1195"/>
</dbReference>
<feature type="region of interest" description="Disordered" evidence="1">
    <location>
        <begin position="122"/>
        <end position="149"/>
    </location>
</feature>
<protein>
    <submittedName>
        <fullName evidence="2">Uncharacterized protein</fullName>
    </submittedName>
</protein>
<evidence type="ECO:0000256" key="1">
    <source>
        <dbReference type="SAM" id="MobiDB-lite"/>
    </source>
</evidence>
<evidence type="ECO:0000313" key="3">
    <source>
        <dbReference type="Proteomes" id="UP000195402"/>
    </source>
</evidence>
<comment type="caution">
    <text evidence="2">The sequence shown here is derived from an EMBL/GenBank/DDBJ whole genome shotgun (WGS) entry which is preliminary data.</text>
</comment>
<dbReference type="Pfam" id="PF06708">
    <property type="entry name" value="DUF1195"/>
    <property type="match status" value="1"/>
</dbReference>
<evidence type="ECO:0000313" key="2">
    <source>
        <dbReference type="EMBL" id="OVA18680.1"/>
    </source>
</evidence>
<dbReference type="STRING" id="56857.A0A200R7L4"/>
<dbReference type="AlphaFoldDB" id="A0A200R7L4"/>
<dbReference type="Proteomes" id="UP000195402">
    <property type="component" value="Unassembled WGS sequence"/>
</dbReference>
<dbReference type="EMBL" id="MVGT01000435">
    <property type="protein sequence ID" value="OVA18680.1"/>
    <property type="molecule type" value="Genomic_DNA"/>
</dbReference>
<dbReference type="PANTHER" id="PTHR34358">
    <property type="entry name" value="OS03G0411600 PROTEIN"/>
    <property type="match status" value="1"/>
</dbReference>
<organism evidence="2 3">
    <name type="scientific">Macleaya cordata</name>
    <name type="common">Five-seeded plume-poppy</name>
    <name type="synonym">Bocconia cordata</name>
    <dbReference type="NCBI Taxonomy" id="56857"/>
    <lineage>
        <taxon>Eukaryota</taxon>
        <taxon>Viridiplantae</taxon>
        <taxon>Streptophyta</taxon>
        <taxon>Embryophyta</taxon>
        <taxon>Tracheophyta</taxon>
        <taxon>Spermatophyta</taxon>
        <taxon>Magnoliopsida</taxon>
        <taxon>Ranunculales</taxon>
        <taxon>Papaveraceae</taxon>
        <taxon>Papaveroideae</taxon>
        <taxon>Macleaya</taxon>
    </lineage>
</organism>
<keyword evidence="3" id="KW-1185">Reference proteome</keyword>
<gene>
    <name evidence="2" type="ORF">BVC80_1831g239</name>
</gene>